<keyword evidence="3" id="KW-1133">Transmembrane helix</keyword>
<evidence type="ECO:0000313" key="5">
    <source>
        <dbReference type="Proteomes" id="UP000524246"/>
    </source>
</evidence>
<proteinExistence type="predicted"/>
<feature type="region of interest" description="Disordered" evidence="2">
    <location>
        <begin position="1"/>
        <end position="36"/>
    </location>
</feature>
<dbReference type="EMBL" id="JAAZON010000258">
    <property type="protein sequence ID" value="NMC62704.1"/>
    <property type="molecule type" value="Genomic_DNA"/>
</dbReference>
<sequence>MTDPDIKETSSKQSLETEKEAPFSKNRGPASNRGELLDDLKEQLEKTKVDKIEDQEKFKDTTKSLQAQIVSTEQMKEVLSQELEAAKETKELQDPSKNSSQQNLEEIVDELLHIIKDDNIGRLAQFMKDHDVPKLASAYESVRGQSLESKIKEVDPEFDDGCIRSFLKEELLETCSQLLARAIRKGHLTSLMLSELSQGLSDPELRELIETYGVMFVSNLSTDILHSLPEIDRFEAAPIVSTLFGTEKEVLHFLKEEAERYHDLDPTNSIIDAVSITLQEAAKSLEKTLQETLRTGDAVGVGLRGAVNSRIKEASRKLQENARAKRERAKMQRLFRVAAAATLGLLFSVLGNANTTFKCVLPVICGYGAWLTTPVPLLRNPRRR</sequence>
<evidence type="ECO:0000313" key="4">
    <source>
        <dbReference type="EMBL" id="NMC62704.1"/>
    </source>
</evidence>
<dbReference type="GO" id="GO:0005544">
    <property type="term" value="F:calcium-dependent phospholipid binding"/>
    <property type="evidence" value="ECO:0007669"/>
    <property type="project" value="InterPro"/>
</dbReference>
<name>A0A7X9FR25_9DELT</name>
<feature type="compositionally biased region" description="Basic and acidic residues" evidence="2">
    <location>
        <begin position="1"/>
        <end position="22"/>
    </location>
</feature>
<feature type="coiled-coil region" evidence="1">
    <location>
        <begin position="37"/>
        <end position="89"/>
    </location>
</feature>
<keyword evidence="3" id="KW-0472">Membrane</keyword>
<evidence type="ECO:0000256" key="3">
    <source>
        <dbReference type="SAM" id="Phobius"/>
    </source>
</evidence>
<evidence type="ECO:0000256" key="1">
    <source>
        <dbReference type="SAM" id="Coils"/>
    </source>
</evidence>
<dbReference type="SUPFAM" id="SSF47874">
    <property type="entry name" value="Annexin"/>
    <property type="match status" value="1"/>
</dbReference>
<dbReference type="AlphaFoldDB" id="A0A7X9FR25"/>
<evidence type="ECO:0000256" key="2">
    <source>
        <dbReference type="SAM" id="MobiDB-lite"/>
    </source>
</evidence>
<feature type="transmembrane region" description="Helical" evidence="3">
    <location>
        <begin position="360"/>
        <end position="378"/>
    </location>
</feature>
<protein>
    <submittedName>
        <fullName evidence="4">Uncharacterized protein</fullName>
    </submittedName>
</protein>
<keyword evidence="1" id="KW-0175">Coiled coil</keyword>
<organism evidence="4 5">
    <name type="scientific">SAR324 cluster bacterium</name>
    <dbReference type="NCBI Taxonomy" id="2024889"/>
    <lineage>
        <taxon>Bacteria</taxon>
        <taxon>Deltaproteobacteria</taxon>
        <taxon>SAR324 cluster</taxon>
    </lineage>
</organism>
<dbReference type="GO" id="GO:0005509">
    <property type="term" value="F:calcium ion binding"/>
    <property type="evidence" value="ECO:0007669"/>
    <property type="project" value="InterPro"/>
</dbReference>
<reference evidence="4 5" key="1">
    <citation type="journal article" date="2020" name="Biotechnol. Biofuels">
        <title>New insights from the biogas microbiome by comprehensive genome-resolved metagenomics of nearly 1600 species originating from multiple anaerobic digesters.</title>
        <authorList>
            <person name="Campanaro S."/>
            <person name="Treu L."/>
            <person name="Rodriguez-R L.M."/>
            <person name="Kovalovszki A."/>
            <person name="Ziels R.M."/>
            <person name="Maus I."/>
            <person name="Zhu X."/>
            <person name="Kougias P.G."/>
            <person name="Basile A."/>
            <person name="Luo G."/>
            <person name="Schluter A."/>
            <person name="Konstantinidis K.T."/>
            <person name="Angelidaki I."/>
        </authorList>
    </citation>
    <scope>NUCLEOTIDE SEQUENCE [LARGE SCALE GENOMIC DNA]</scope>
    <source>
        <strain evidence="4">AS27yjCOA_65</strain>
    </source>
</reference>
<dbReference type="Proteomes" id="UP000524246">
    <property type="component" value="Unassembled WGS sequence"/>
</dbReference>
<dbReference type="InterPro" id="IPR037104">
    <property type="entry name" value="Annexin_sf"/>
</dbReference>
<feature type="transmembrane region" description="Helical" evidence="3">
    <location>
        <begin position="334"/>
        <end position="354"/>
    </location>
</feature>
<gene>
    <name evidence="4" type="ORF">GYA55_05985</name>
</gene>
<keyword evidence="3" id="KW-0812">Transmembrane</keyword>
<accession>A0A7X9FR25</accession>
<comment type="caution">
    <text evidence="4">The sequence shown here is derived from an EMBL/GenBank/DDBJ whole genome shotgun (WGS) entry which is preliminary data.</text>
</comment>